<keyword evidence="1" id="KW-1133">Transmembrane helix</keyword>
<evidence type="ECO:0000256" key="1">
    <source>
        <dbReference type="SAM" id="Phobius"/>
    </source>
</evidence>
<dbReference type="Proteomes" id="UP000635606">
    <property type="component" value="Unassembled WGS sequence"/>
</dbReference>
<protein>
    <recommendedName>
        <fullName evidence="4">Branched-chain amino acid transport</fullName>
    </recommendedName>
</protein>
<reference evidence="2" key="1">
    <citation type="submission" date="2021-01" db="EMBL/GenBank/DDBJ databases">
        <title>Whole genome shotgun sequence of Virgisporangium ochraceum NBRC 16418.</title>
        <authorList>
            <person name="Komaki H."/>
            <person name="Tamura T."/>
        </authorList>
    </citation>
    <scope>NUCLEOTIDE SEQUENCE</scope>
    <source>
        <strain evidence="2">NBRC 16418</strain>
    </source>
</reference>
<dbReference type="InterPro" id="IPR008407">
    <property type="entry name" value="Brnchd-chn_aa_trnsp_AzlD"/>
</dbReference>
<dbReference type="EMBL" id="BOPH01000097">
    <property type="protein sequence ID" value="GIJ72141.1"/>
    <property type="molecule type" value="Genomic_DNA"/>
</dbReference>
<comment type="caution">
    <text evidence="2">The sequence shown here is derived from an EMBL/GenBank/DDBJ whole genome shotgun (WGS) entry which is preliminary data.</text>
</comment>
<evidence type="ECO:0008006" key="4">
    <source>
        <dbReference type="Google" id="ProtNLM"/>
    </source>
</evidence>
<keyword evidence="1" id="KW-0472">Membrane</keyword>
<name>A0A8J4A3K0_9ACTN</name>
<dbReference type="Pfam" id="PF05437">
    <property type="entry name" value="AzlD"/>
    <property type="match status" value="1"/>
</dbReference>
<feature type="transmembrane region" description="Helical" evidence="1">
    <location>
        <begin position="38"/>
        <end position="62"/>
    </location>
</feature>
<keyword evidence="1" id="KW-0812">Transmembrane</keyword>
<sequence>MIPTVLAGVVTYVLRFAPLALMRRCERPQWMDRVGDLVTPAAFAAMGAAALATAAATGPAGAGAGKLAAAAVAGAVAHRTRSMWAAIVVGMVVMLALRAATG</sequence>
<dbReference type="AlphaFoldDB" id="A0A8J4A3K0"/>
<proteinExistence type="predicted"/>
<dbReference type="RefSeq" id="WP_203931998.1">
    <property type="nucleotide sequence ID" value="NZ_BOPH01000097.1"/>
</dbReference>
<feature type="transmembrane region" description="Helical" evidence="1">
    <location>
        <begin position="83"/>
        <end position="101"/>
    </location>
</feature>
<keyword evidence="3" id="KW-1185">Reference proteome</keyword>
<accession>A0A8J4A3K0</accession>
<gene>
    <name evidence="2" type="ORF">Voc01_070580</name>
</gene>
<organism evidence="2 3">
    <name type="scientific">Virgisporangium ochraceum</name>
    <dbReference type="NCBI Taxonomy" id="65505"/>
    <lineage>
        <taxon>Bacteria</taxon>
        <taxon>Bacillati</taxon>
        <taxon>Actinomycetota</taxon>
        <taxon>Actinomycetes</taxon>
        <taxon>Micromonosporales</taxon>
        <taxon>Micromonosporaceae</taxon>
        <taxon>Virgisporangium</taxon>
    </lineage>
</organism>
<evidence type="ECO:0000313" key="3">
    <source>
        <dbReference type="Proteomes" id="UP000635606"/>
    </source>
</evidence>
<evidence type="ECO:0000313" key="2">
    <source>
        <dbReference type="EMBL" id="GIJ72141.1"/>
    </source>
</evidence>